<evidence type="ECO:0000313" key="3">
    <source>
        <dbReference type="Proteomes" id="UP000236884"/>
    </source>
</evidence>
<dbReference type="KEGG" id="vgo:GJW-30_1_01412"/>
<protein>
    <submittedName>
        <fullName evidence="2">D-tagatose 3-epimerase</fullName>
        <ecNumber evidence="2">5.3.1.-</ecNumber>
    </submittedName>
</protein>
<accession>A0A0S3PSL6</accession>
<dbReference type="GO" id="GO:0016853">
    <property type="term" value="F:isomerase activity"/>
    <property type="evidence" value="ECO:0007669"/>
    <property type="project" value="UniProtKB-KW"/>
</dbReference>
<evidence type="ECO:0000259" key="1">
    <source>
        <dbReference type="Pfam" id="PF01261"/>
    </source>
</evidence>
<dbReference type="InterPro" id="IPR036237">
    <property type="entry name" value="Xyl_isomerase-like_sf"/>
</dbReference>
<dbReference type="InterPro" id="IPR013022">
    <property type="entry name" value="Xyl_isomerase-like_TIM-brl"/>
</dbReference>
<organism evidence="2 3">
    <name type="scientific">Variibacter gotjawalensis</name>
    <dbReference type="NCBI Taxonomy" id="1333996"/>
    <lineage>
        <taxon>Bacteria</taxon>
        <taxon>Pseudomonadati</taxon>
        <taxon>Pseudomonadota</taxon>
        <taxon>Alphaproteobacteria</taxon>
        <taxon>Hyphomicrobiales</taxon>
        <taxon>Nitrobacteraceae</taxon>
        <taxon>Variibacter</taxon>
    </lineage>
</organism>
<dbReference type="InterPro" id="IPR050312">
    <property type="entry name" value="IolE/XylAMocC-like"/>
</dbReference>
<feature type="domain" description="Xylose isomerase-like TIM barrel" evidence="1">
    <location>
        <begin position="21"/>
        <end position="263"/>
    </location>
</feature>
<name>A0A0S3PSL6_9BRAD</name>
<dbReference type="Pfam" id="PF01261">
    <property type="entry name" value="AP_endonuc_2"/>
    <property type="match status" value="1"/>
</dbReference>
<proteinExistence type="predicted"/>
<dbReference type="SUPFAM" id="SSF51658">
    <property type="entry name" value="Xylose isomerase-like"/>
    <property type="match status" value="1"/>
</dbReference>
<keyword evidence="2" id="KW-0413">Isomerase</keyword>
<dbReference type="AlphaFoldDB" id="A0A0S3PSL6"/>
<dbReference type="Gene3D" id="3.20.20.150">
    <property type="entry name" value="Divalent-metal-dependent TIM barrel enzymes"/>
    <property type="match status" value="1"/>
</dbReference>
<dbReference type="Proteomes" id="UP000236884">
    <property type="component" value="Chromosome"/>
</dbReference>
<dbReference type="EC" id="5.3.1.-" evidence="2"/>
<gene>
    <name evidence="2" type="ORF">GJW-30_1_01412</name>
</gene>
<sequence length="276" mass="29970">MKLSLCNEVISGGRSFAEQCDLAAKLGYAGLEIAPFTLGTEPHRLKKPEIEVARKAMSDAGLRCSGLHWLLVKPDGLSITSDEAGTMKTTRDVMKRLVDLCAELGGEYLVHGSPFQRRLPDKNADAARERAVEAWTLAGEHAARANVIYCIEPLAPPDANFVNTIAEAAEIVRAADNPALRTMMDASAITAHEKQSLEQLAAEWLPTGLIAHIQVNDRNRRGPGQGDVKFAPFFRELRTQNYNGWIAMEPFDYVPDGAGSAARAIGYIQGIIEGTA</sequence>
<dbReference type="RefSeq" id="WP_096353475.1">
    <property type="nucleotide sequence ID" value="NZ_AP014946.1"/>
</dbReference>
<dbReference type="PANTHER" id="PTHR12110">
    <property type="entry name" value="HYDROXYPYRUVATE ISOMERASE"/>
    <property type="match status" value="1"/>
</dbReference>
<evidence type="ECO:0000313" key="2">
    <source>
        <dbReference type="EMBL" id="BAT58884.1"/>
    </source>
</evidence>
<dbReference type="PANTHER" id="PTHR12110:SF21">
    <property type="entry name" value="XYLOSE ISOMERASE-LIKE TIM BARREL DOMAIN-CONTAINING PROTEIN"/>
    <property type="match status" value="1"/>
</dbReference>
<dbReference type="EMBL" id="AP014946">
    <property type="protein sequence ID" value="BAT58884.1"/>
    <property type="molecule type" value="Genomic_DNA"/>
</dbReference>
<reference evidence="2 3" key="1">
    <citation type="submission" date="2015-08" db="EMBL/GenBank/DDBJ databases">
        <title>Investigation of the bacterial diversity of lava forest soil.</title>
        <authorList>
            <person name="Lee J.S."/>
        </authorList>
    </citation>
    <scope>NUCLEOTIDE SEQUENCE [LARGE SCALE GENOMIC DNA]</scope>
    <source>
        <strain evidence="2 3">GJW-30</strain>
    </source>
</reference>
<keyword evidence="3" id="KW-1185">Reference proteome</keyword>
<dbReference type="OrthoDB" id="9801426at2"/>